<organism evidence="6 7">
    <name type="scientific">Alloprevotella rava</name>
    <dbReference type="NCBI Taxonomy" id="671218"/>
    <lineage>
        <taxon>Bacteria</taxon>
        <taxon>Pseudomonadati</taxon>
        <taxon>Bacteroidota</taxon>
        <taxon>Bacteroidia</taxon>
        <taxon>Bacteroidales</taxon>
        <taxon>Prevotellaceae</taxon>
        <taxon>Alloprevotella</taxon>
    </lineage>
</organism>
<proteinExistence type="inferred from homology"/>
<evidence type="ECO:0000256" key="5">
    <source>
        <dbReference type="HAMAP-Rule" id="MF_01813"/>
    </source>
</evidence>
<dbReference type="AlphaFoldDB" id="A0A7W5UJP3"/>
<feature type="binding site" evidence="5">
    <location>
        <position position="69"/>
    </location>
    <ligand>
        <name>S-adenosyl-L-methionine</name>
        <dbReference type="ChEBI" id="CHEBI:59789"/>
    </ligand>
</feature>
<comment type="similarity">
    <text evidence="5">Belongs to the class I-like SAM-binding methyltransferase superfamily. MenG/UbiE family.</text>
</comment>
<dbReference type="PANTHER" id="PTHR43591:SF24">
    <property type="entry name" value="2-METHOXY-6-POLYPRENYL-1,4-BENZOQUINOL METHYLASE, MITOCHONDRIAL"/>
    <property type="match status" value="1"/>
</dbReference>
<evidence type="ECO:0000256" key="3">
    <source>
        <dbReference type="ARBA" id="ARBA00022679"/>
    </source>
</evidence>
<dbReference type="HAMAP" id="MF_01813">
    <property type="entry name" value="MenG_UbiE_methyltr"/>
    <property type="match status" value="1"/>
</dbReference>
<keyword evidence="1 5" id="KW-0474">Menaquinone biosynthesis</keyword>
<feature type="binding site" evidence="5">
    <location>
        <position position="89"/>
    </location>
    <ligand>
        <name>S-adenosyl-L-methionine</name>
        <dbReference type="ChEBI" id="CHEBI:59789"/>
    </ligand>
</feature>
<evidence type="ECO:0000256" key="4">
    <source>
        <dbReference type="ARBA" id="ARBA00022691"/>
    </source>
</evidence>
<dbReference type="Pfam" id="PF01209">
    <property type="entry name" value="Ubie_methyltran"/>
    <property type="match status" value="1"/>
</dbReference>
<comment type="caution">
    <text evidence="5">Lacks conserved residue(s) required for the propagation of feature annotation.</text>
</comment>
<dbReference type="RefSeq" id="WP_183696073.1">
    <property type="nucleotide sequence ID" value="NZ_JACICA010000004.1"/>
</dbReference>
<dbReference type="PROSITE" id="PS01183">
    <property type="entry name" value="UBIE_1"/>
    <property type="match status" value="1"/>
</dbReference>
<dbReference type="SUPFAM" id="SSF53335">
    <property type="entry name" value="S-adenosyl-L-methionine-dependent methyltransferases"/>
    <property type="match status" value="1"/>
</dbReference>
<feature type="binding site" evidence="5">
    <location>
        <begin position="117"/>
        <end position="118"/>
    </location>
    <ligand>
        <name>S-adenosyl-L-methionine</name>
        <dbReference type="ChEBI" id="CHEBI:59789"/>
    </ligand>
</feature>
<reference evidence="6 7" key="1">
    <citation type="submission" date="2020-08" db="EMBL/GenBank/DDBJ databases">
        <title>Genomic Encyclopedia of Type Strains, Phase IV (KMG-IV): sequencing the most valuable type-strain genomes for metagenomic binning, comparative biology and taxonomic classification.</title>
        <authorList>
            <person name="Goeker M."/>
        </authorList>
    </citation>
    <scope>NUCLEOTIDE SEQUENCE [LARGE SCALE GENOMIC DNA]</scope>
    <source>
        <strain evidence="6 7">DSM 22548</strain>
    </source>
</reference>
<keyword evidence="3 5" id="KW-0808">Transferase</keyword>
<dbReference type="Gene3D" id="3.40.50.150">
    <property type="entry name" value="Vaccinia Virus protein VP39"/>
    <property type="match status" value="1"/>
</dbReference>
<sequence length="244" mass="27770">MYKQEKIKPYGEEGRKGEQVEKMFDNIAPTYDLLNHSLSFGLDRYWRNTAIDTLLPYAPKQILDVATGTGDFALLATRRLKPEQLLGVDLSEGMLEVGRRKVAEAGLSDVIKFQKEDCLQLSFPDNAFDAVTVAYGVRNFEDLDRGLCEMRRVLREGGRLVIIELTTPRSFPMKQVFGLYSHVLMPLVGRFISKDTKAYNYLPASMEAFPQGEEMQKILQKAGFKDVQFKRFTFGLSTLYIATK</sequence>
<dbReference type="GO" id="GO:0043770">
    <property type="term" value="F:demethylmenaquinone methyltransferase activity"/>
    <property type="evidence" value="ECO:0007669"/>
    <property type="project" value="UniProtKB-UniRule"/>
</dbReference>
<comment type="caution">
    <text evidence="6">The sequence shown here is derived from an EMBL/GenBank/DDBJ whole genome shotgun (WGS) entry which is preliminary data.</text>
</comment>
<dbReference type="UniPathway" id="UPA00079">
    <property type="reaction ID" value="UER00169"/>
</dbReference>
<evidence type="ECO:0000313" key="7">
    <source>
        <dbReference type="Proteomes" id="UP000541425"/>
    </source>
</evidence>
<dbReference type="PANTHER" id="PTHR43591">
    <property type="entry name" value="METHYLTRANSFERASE"/>
    <property type="match status" value="1"/>
</dbReference>
<dbReference type="GO" id="GO:0032259">
    <property type="term" value="P:methylation"/>
    <property type="evidence" value="ECO:0007669"/>
    <property type="project" value="UniProtKB-KW"/>
</dbReference>
<evidence type="ECO:0000256" key="1">
    <source>
        <dbReference type="ARBA" id="ARBA00022428"/>
    </source>
</evidence>
<protein>
    <recommendedName>
        <fullName evidence="5">Demethylmenaquinone methyltransferase</fullName>
        <ecNumber evidence="5">2.1.1.163</ecNumber>
    </recommendedName>
</protein>
<dbReference type="InterPro" id="IPR023576">
    <property type="entry name" value="UbiE/COQ5_MeTrFase_CS"/>
</dbReference>
<dbReference type="CDD" id="cd02440">
    <property type="entry name" value="AdoMet_MTases"/>
    <property type="match status" value="1"/>
</dbReference>
<dbReference type="NCBIfam" id="NF001244">
    <property type="entry name" value="PRK00216.1-5"/>
    <property type="match status" value="1"/>
</dbReference>
<dbReference type="NCBIfam" id="TIGR01934">
    <property type="entry name" value="MenG_MenH_UbiE"/>
    <property type="match status" value="1"/>
</dbReference>
<keyword evidence="2 5" id="KW-0489">Methyltransferase</keyword>
<comment type="catalytic activity">
    <reaction evidence="5">
        <text>a 2-demethylmenaquinol + S-adenosyl-L-methionine = a menaquinol + S-adenosyl-L-homocysteine + H(+)</text>
        <dbReference type="Rhea" id="RHEA:42640"/>
        <dbReference type="Rhea" id="RHEA-COMP:9539"/>
        <dbReference type="Rhea" id="RHEA-COMP:9563"/>
        <dbReference type="ChEBI" id="CHEBI:15378"/>
        <dbReference type="ChEBI" id="CHEBI:18151"/>
        <dbReference type="ChEBI" id="CHEBI:55437"/>
        <dbReference type="ChEBI" id="CHEBI:57856"/>
        <dbReference type="ChEBI" id="CHEBI:59789"/>
        <dbReference type="EC" id="2.1.1.163"/>
    </reaction>
</comment>
<comment type="pathway">
    <text evidence="5">Quinol/quinone metabolism; menaquinone biosynthesis; menaquinol from 1,4-dihydroxy-2-naphthoate: step 2/2.</text>
</comment>
<accession>A0A7W5UJP3</accession>
<name>A0A7W5UJP3_9BACT</name>
<evidence type="ECO:0000256" key="2">
    <source>
        <dbReference type="ARBA" id="ARBA00022603"/>
    </source>
</evidence>
<dbReference type="EMBL" id="JACICA010000004">
    <property type="protein sequence ID" value="MBB3702688.1"/>
    <property type="molecule type" value="Genomic_DNA"/>
</dbReference>
<gene>
    <name evidence="5" type="primary">menG</name>
    <name evidence="6" type="ORF">FHS60_001151</name>
</gene>
<dbReference type="GO" id="GO:0009234">
    <property type="term" value="P:menaquinone biosynthetic process"/>
    <property type="evidence" value="ECO:0007669"/>
    <property type="project" value="UniProtKB-UniRule"/>
</dbReference>
<dbReference type="PROSITE" id="PS51608">
    <property type="entry name" value="SAM_MT_UBIE"/>
    <property type="match status" value="1"/>
</dbReference>
<dbReference type="InterPro" id="IPR029063">
    <property type="entry name" value="SAM-dependent_MTases_sf"/>
</dbReference>
<dbReference type="Proteomes" id="UP000541425">
    <property type="component" value="Unassembled WGS sequence"/>
</dbReference>
<dbReference type="InterPro" id="IPR004033">
    <property type="entry name" value="UbiE/COQ5_MeTrFase"/>
</dbReference>
<evidence type="ECO:0000313" key="6">
    <source>
        <dbReference type="EMBL" id="MBB3702688.1"/>
    </source>
</evidence>
<keyword evidence="4 5" id="KW-0949">S-adenosyl-L-methionine</keyword>
<comment type="function">
    <text evidence="5">Methyltransferase required for the conversion of demethylmenaquinol (DMKH2) to menaquinol (MKH2).</text>
</comment>
<dbReference type="EC" id="2.1.1.163" evidence="5"/>